<evidence type="ECO:0000313" key="2">
    <source>
        <dbReference type="EMBL" id="CAD7625771.1"/>
    </source>
</evidence>
<dbReference type="EMBL" id="CAJPIZ010003306">
    <property type="protein sequence ID" value="CAG2106201.1"/>
    <property type="molecule type" value="Genomic_DNA"/>
</dbReference>
<evidence type="ECO:0000259" key="1">
    <source>
        <dbReference type="Pfam" id="PF00646"/>
    </source>
</evidence>
<organism evidence="2">
    <name type="scientific">Medioppia subpectinata</name>
    <dbReference type="NCBI Taxonomy" id="1979941"/>
    <lineage>
        <taxon>Eukaryota</taxon>
        <taxon>Metazoa</taxon>
        <taxon>Ecdysozoa</taxon>
        <taxon>Arthropoda</taxon>
        <taxon>Chelicerata</taxon>
        <taxon>Arachnida</taxon>
        <taxon>Acari</taxon>
        <taxon>Acariformes</taxon>
        <taxon>Sarcoptiformes</taxon>
        <taxon>Oribatida</taxon>
        <taxon>Brachypylina</taxon>
        <taxon>Oppioidea</taxon>
        <taxon>Oppiidae</taxon>
        <taxon>Medioppia</taxon>
    </lineage>
</organism>
<dbReference type="Proteomes" id="UP000759131">
    <property type="component" value="Unassembled WGS sequence"/>
</dbReference>
<keyword evidence="3" id="KW-1185">Reference proteome</keyword>
<dbReference type="Gene3D" id="3.80.10.10">
    <property type="entry name" value="Ribonuclease Inhibitor"/>
    <property type="match status" value="1"/>
</dbReference>
<name>A0A7R9KM83_9ACAR</name>
<reference evidence="2" key="1">
    <citation type="submission" date="2020-11" db="EMBL/GenBank/DDBJ databases">
        <authorList>
            <person name="Tran Van P."/>
        </authorList>
    </citation>
    <scope>NUCLEOTIDE SEQUENCE</scope>
</reference>
<gene>
    <name evidence="2" type="ORF">OSB1V03_LOCUS6204</name>
</gene>
<evidence type="ECO:0000313" key="3">
    <source>
        <dbReference type="Proteomes" id="UP000759131"/>
    </source>
</evidence>
<dbReference type="InterPro" id="IPR001810">
    <property type="entry name" value="F-box_dom"/>
</dbReference>
<protein>
    <recommendedName>
        <fullName evidence="1">F-box domain-containing protein</fullName>
    </recommendedName>
</protein>
<dbReference type="Pfam" id="PF00646">
    <property type="entry name" value="F-box"/>
    <property type="match status" value="1"/>
</dbReference>
<dbReference type="AlphaFoldDB" id="A0A7R9KM83"/>
<dbReference type="InterPro" id="IPR032675">
    <property type="entry name" value="LRR_dom_sf"/>
</dbReference>
<dbReference type="SUPFAM" id="SSF81383">
    <property type="entry name" value="F-box domain"/>
    <property type="match status" value="1"/>
</dbReference>
<proteinExistence type="predicted"/>
<dbReference type="OrthoDB" id="3219396at2759"/>
<sequence length="410" mass="47379">MARCMKHKKTSLVTTDDGKGEDIQQPQIYAKDSLDRFGDDLFGIVLSYLSLEDRFRCECVSKQFQRTVFESVVDINLSDGFVSKVLKEKRCDTQLLATIAIKCANIQTIDCREVTYRYAKHIPEVLNTLRDNCPHLRDIYCNLYLIGRRAQRMCSLAPLVTRIDYITDRQALTHCHRLSELRIDTFMEIFGNDGMHSFVAHNQCLKSFMVSCPINPQVLVQLCGQLSRLPQLRELTLNLRLTVGHNPLNDSLRTIGVNCKQLKRLSLNGYSNPTQTLDSLVLYTQLKRFHLRLAGIVANGLLDPLKHCKRLTHLELELPRIDINLFKNMDKNYLRLHYLWIRTNVITRECLPHVSRFAALQKLVIHFNESDGLSGNDFSDLLTTCPKLKTIEPHFHDMSNFWRDILECVK</sequence>
<feature type="domain" description="F-box" evidence="1">
    <location>
        <begin position="37"/>
        <end position="68"/>
    </location>
</feature>
<dbReference type="EMBL" id="OC857881">
    <property type="protein sequence ID" value="CAD7625771.1"/>
    <property type="molecule type" value="Genomic_DNA"/>
</dbReference>
<dbReference type="InterPro" id="IPR036047">
    <property type="entry name" value="F-box-like_dom_sf"/>
</dbReference>
<accession>A0A7R9KM83</accession>
<dbReference type="SUPFAM" id="SSF52047">
    <property type="entry name" value="RNI-like"/>
    <property type="match status" value="1"/>
</dbReference>